<name>A0A498MBI0_LABRO</name>
<protein>
    <submittedName>
        <fullName evidence="2">Phospholipid phosphatase 4-like protein</fullName>
    </submittedName>
</protein>
<sequence>MSSFIVQQIQQHLSGPPSSAENQAMPRPDYFHRCFPDGQMNAKMLCTGEPDLVSEGRKSFPSSHSSCQHALDGTVVEVESCLGSLSLNFLRTPTLPPQMYDLQHRGDQAEAGAWEPSWEETEQKTTTAEQTEQKPSTAEQTEPEPTRAEQTEQEPTRAEWTEQKVTRAEQMAQKTSRPEQKPTMGRRRPPQQRLEPGKN</sequence>
<feature type="compositionally biased region" description="Low complexity" evidence="1">
    <location>
        <begin position="124"/>
        <end position="134"/>
    </location>
</feature>
<reference evidence="2 3" key="1">
    <citation type="submission" date="2018-03" db="EMBL/GenBank/DDBJ databases">
        <title>Draft genome sequence of Rohu Carp (Labeo rohita).</title>
        <authorList>
            <person name="Das P."/>
            <person name="Kushwaha B."/>
            <person name="Joshi C.G."/>
            <person name="Kumar D."/>
            <person name="Nagpure N.S."/>
            <person name="Sahoo L."/>
            <person name="Das S.P."/>
            <person name="Bit A."/>
            <person name="Patnaik S."/>
            <person name="Meher P.K."/>
            <person name="Jayasankar P."/>
            <person name="Koringa P.G."/>
            <person name="Patel N.V."/>
            <person name="Hinsu A.T."/>
            <person name="Kumar R."/>
            <person name="Pandey M."/>
            <person name="Agarwal S."/>
            <person name="Srivastava S."/>
            <person name="Singh M."/>
            <person name="Iquebal M.A."/>
            <person name="Jaiswal S."/>
            <person name="Angadi U.B."/>
            <person name="Kumar N."/>
            <person name="Raza M."/>
            <person name="Shah T.M."/>
            <person name="Rai A."/>
            <person name="Jena J.K."/>
        </authorList>
    </citation>
    <scope>NUCLEOTIDE SEQUENCE [LARGE SCALE GENOMIC DNA]</scope>
    <source>
        <strain evidence="2">DASCIFA01</strain>
        <tissue evidence="2">Testis</tissue>
    </source>
</reference>
<dbReference type="SUPFAM" id="SSF48317">
    <property type="entry name" value="Acid phosphatase/Vanadium-dependent haloperoxidase"/>
    <property type="match status" value="1"/>
</dbReference>
<dbReference type="GO" id="GO:0046839">
    <property type="term" value="P:phospholipid dephosphorylation"/>
    <property type="evidence" value="ECO:0007669"/>
    <property type="project" value="TreeGrafter"/>
</dbReference>
<accession>A0A498MBI0</accession>
<dbReference type="EMBL" id="QBIY01012742">
    <property type="protein sequence ID" value="RXN17610.1"/>
    <property type="molecule type" value="Genomic_DNA"/>
</dbReference>
<dbReference type="GO" id="GO:0008195">
    <property type="term" value="F:phosphatidate phosphatase activity"/>
    <property type="evidence" value="ECO:0007669"/>
    <property type="project" value="TreeGrafter"/>
</dbReference>
<comment type="caution">
    <text evidence="2">The sequence shown here is derived from an EMBL/GenBank/DDBJ whole genome shotgun (WGS) entry which is preliminary data.</text>
</comment>
<evidence type="ECO:0000256" key="1">
    <source>
        <dbReference type="SAM" id="MobiDB-lite"/>
    </source>
</evidence>
<gene>
    <name evidence="2" type="ORF">ROHU_008017</name>
</gene>
<dbReference type="InterPro" id="IPR036938">
    <property type="entry name" value="PAP2/HPO_sf"/>
</dbReference>
<organism evidence="2 3">
    <name type="scientific">Labeo rohita</name>
    <name type="common">Indian major carp</name>
    <name type="synonym">Cyprinus rohita</name>
    <dbReference type="NCBI Taxonomy" id="84645"/>
    <lineage>
        <taxon>Eukaryota</taxon>
        <taxon>Metazoa</taxon>
        <taxon>Chordata</taxon>
        <taxon>Craniata</taxon>
        <taxon>Vertebrata</taxon>
        <taxon>Euteleostomi</taxon>
        <taxon>Actinopterygii</taxon>
        <taxon>Neopterygii</taxon>
        <taxon>Teleostei</taxon>
        <taxon>Ostariophysi</taxon>
        <taxon>Cypriniformes</taxon>
        <taxon>Cyprinidae</taxon>
        <taxon>Labeoninae</taxon>
        <taxon>Labeonini</taxon>
        <taxon>Labeo</taxon>
    </lineage>
</organism>
<dbReference type="PANTHER" id="PTHR10165">
    <property type="entry name" value="LIPID PHOSPHATE PHOSPHATASE"/>
    <property type="match status" value="1"/>
</dbReference>
<dbReference type="GO" id="GO:0016020">
    <property type="term" value="C:membrane"/>
    <property type="evidence" value="ECO:0007669"/>
    <property type="project" value="TreeGrafter"/>
</dbReference>
<feature type="compositionally biased region" description="Basic and acidic residues" evidence="1">
    <location>
        <begin position="144"/>
        <end position="167"/>
    </location>
</feature>
<dbReference type="AlphaFoldDB" id="A0A498MBI0"/>
<dbReference type="PANTHER" id="PTHR10165:SF90">
    <property type="entry name" value="PHOSPHOLIPID PHOSPHATASE 4"/>
    <property type="match status" value="1"/>
</dbReference>
<dbReference type="STRING" id="84645.A0A498MBI0"/>
<keyword evidence="3" id="KW-1185">Reference proteome</keyword>
<dbReference type="Proteomes" id="UP000290572">
    <property type="component" value="Unassembled WGS sequence"/>
</dbReference>
<evidence type="ECO:0000313" key="2">
    <source>
        <dbReference type="EMBL" id="RXN17610.1"/>
    </source>
</evidence>
<proteinExistence type="predicted"/>
<dbReference type="GO" id="GO:0006644">
    <property type="term" value="P:phospholipid metabolic process"/>
    <property type="evidence" value="ECO:0007669"/>
    <property type="project" value="InterPro"/>
</dbReference>
<evidence type="ECO:0000313" key="3">
    <source>
        <dbReference type="Proteomes" id="UP000290572"/>
    </source>
</evidence>
<feature type="region of interest" description="Disordered" evidence="1">
    <location>
        <begin position="107"/>
        <end position="199"/>
    </location>
</feature>
<dbReference type="InterPro" id="IPR043216">
    <property type="entry name" value="PAP-like"/>
</dbReference>